<accession>A0ABW2FVI2</accession>
<proteinExistence type="predicted"/>
<dbReference type="Proteomes" id="UP001596435">
    <property type="component" value="Unassembled WGS sequence"/>
</dbReference>
<reference evidence="2" key="1">
    <citation type="journal article" date="2019" name="Int. J. Syst. Evol. Microbiol.">
        <title>The Global Catalogue of Microorganisms (GCM) 10K type strain sequencing project: providing services to taxonomists for standard genome sequencing and annotation.</title>
        <authorList>
            <consortium name="The Broad Institute Genomics Platform"/>
            <consortium name="The Broad Institute Genome Sequencing Center for Infectious Disease"/>
            <person name="Wu L."/>
            <person name="Ma J."/>
        </authorList>
    </citation>
    <scope>NUCLEOTIDE SEQUENCE [LARGE SCALE GENOMIC DNA]</scope>
    <source>
        <strain evidence="2">CGMCC 1.12859</strain>
    </source>
</reference>
<comment type="caution">
    <text evidence="1">The sequence shown here is derived from an EMBL/GenBank/DDBJ whole genome shotgun (WGS) entry which is preliminary data.</text>
</comment>
<name>A0ABW2FVI2_9ACTN</name>
<evidence type="ECO:0000313" key="2">
    <source>
        <dbReference type="Proteomes" id="UP001596435"/>
    </source>
</evidence>
<sequence>MAGEHAIASAIRDVDGQLRRLALDPARRLGDDVPLVEQEQVLAGVASLLESVAALAGTLSGRMTTPDARGTFQRASGQLGTVVTDLVRAAHQSSEGRP</sequence>
<gene>
    <name evidence="1" type="ORF">ACFQMG_17050</name>
</gene>
<dbReference type="RefSeq" id="WP_345708521.1">
    <property type="nucleotide sequence ID" value="NZ_BAABKV010000001.1"/>
</dbReference>
<evidence type="ECO:0000313" key="1">
    <source>
        <dbReference type="EMBL" id="MFC7181266.1"/>
    </source>
</evidence>
<dbReference type="EMBL" id="JBHTAJ010000029">
    <property type="protein sequence ID" value="MFC7181266.1"/>
    <property type="molecule type" value="Genomic_DNA"/>
</dbReference>
<keyword evidence="2" id="KW-1185">Reference proteome</keyword>
<protein>
    <submittedName>
        <fullName evidence="1">Uncharacterized protein</fullName>
    </submittedName>
</protein>
<organism evidence="1 2">
    <name type="scientific">Kitasatospora paranensis</name>
    <dbReference type="NCBI Taxonomy" id="258053"/>
    <lineage>
        <taxon>Bacteria</taxon>
        <taxon>Bacillati</taxon>
        <taxon>Actinomycetota</taxon>
        <taxon>Actinomycetes</taxon>
        <taxon>Kitasatosporales</taxon>
        <taxon>Streptomycetaceae</taxon>
        <taxon>Kitasatospora</taxon>
    </lineage>
</organism>